<dbReference type="Proteomes" id="UP000291130">
    <property type="component" value="Chromosome"/>
</dbReference>
<evidence type="ECO:0000313" key="2">
    <source>
        <dbReference type="Proteomes" id="UP000291130"/>
    </source>
</evidence>
<dbReference type="AlphaFoldDB" id="A0A411MID6"/>
<sequence length="143" mass="16220">MLNITAEDITQLNDEELRKLVGGLCKAELKVKGLSTSHVRFGGDQNVSDGGLNVVVRLPPEYQIDDFIPRNCTGIQVKKSTMPAAAILEEMKPAPERQLRRTKIIKGGMEKHDEAFRQDPRFNEFLAFLVWEISDKLPQARDW</sequence>
<dbReference type="RefSeq" id="WP_130264473.1">
    <property type="nucleotide sequence ID" value="NZ_CP035952.1"/>
</dbReference>
<organism evidence="1 2">
    <name type="scientific">Pseudomonas tructae</name>
    <dbReference type="NCBI Taxonomy" id="2518644"/>
    <lineage>
        <taxon>Bacteria</taxon>
        <taxon>Pseudomonadati</taxon>
        <taxon>Pseudomonadota</taxon>
        <taxon>Gammaproteobacteria</taxon>
        <taxon>Pseudomonadales</taxon>
        <taxon>Pseudomonadaceae</taxon>
        <taxon>Pseudomonas</taxon>
    </lineage>
</organism>
<name>A0A411MID6_9PSED</name>
<dbReference type="KEGG" id="ptk:EXN22_13215"/>
<keyword evidence="2" id="KW-1185">Reference proteome</keyword>
<reference evidence="1 2" key="1">
    <citation type="submission" date="2019-02" db="EMBL/GenBank/DDBJ databases">
        <title>Complete genome sequence of Pseudomonas sp. SNU WT1 isolated from rainbow trout.</title>
        <authorList>
            <person name="Oh W.T."/>
            <person name="Park S.C."/>
        </authorList>
    </citation>
    <scope>NUCLEOTIDE SEQUENCE [LARGE SCALE GENOMIC DNA]</scope>
    <source>
        <strain evidence="1 2">SNU WT1</strain>
    </source>
</reference>
<gene>
    <name evidence="1" type="ORF">EXN22_13215</name>
</gene>
<dbReference type="OrthoDB" id="556502at2"/>
<accession>A0A411MID6</accession>
<dbReference type="EMBL" id="CP035952">
    <property type="protein sequence ID" value="QBF26605.1"/>
    <property type="molecule type" value="Genomic_DNA"/>
</dbReference>
<protein>
    <submittedName>
        <fullName evidence="1">Uncharacterized protein</fullName>
    </submittedName>
</protein>
<proteinExistence type="predicted"/>
<evidence type="ECO:0000313" key="1">
    <source>
        <dbReference type="EMBL" id="QBF26605.1"/>
    </source>
</evidence>